<evidence type="ECO:0000256" key="3">
    <source>
        <dbReference type="PROSITE-ProRule" id="PRU00335"/>
    </source>
</evidence>
<dbReference type="AlphaFoldDB" id="A0A840MJH4"/>
<evidence type="ECO:0000256" key="2">
    <source>
        <dbReference type="ARBA" id="ARBA00023125"/>
    </source>
</evidence>
<dbReference type="Proteomes" id="UP000575898">
    <property type="component" value="Unassembled WGS sequence"/>
</dbReference>
<dbReference type="RefSeq" id="WP_184038012.1">
    <property type="nucleotide sequence ID" value="NZ_JACHHY010000009.1"/>
</dbReference>
<comment type="caution">
    <text evidence="5">The sequence shown here is derived from an EMBL/GenBank/DDBJ whole genome shotgun (WGS) entry which is preliminary data.</text>
</comment>
<feature type="domain" description="HTH tetR-type" evidence="4">
    <location>
        <begin position="7"/>
        <end position="67"/>
    </location>
</feature>
<dbReference type="PANTHER" id="PTHR30055:SF183">
    <property type="entry name" value="NUCLEOID OCCLUSION FACTOR SLMA"/>
    <property type="match status" value="1"/>
</dbReference>
<accession>A0A840MJH4</accession>
<keyword evidence="2 3" id="KW-0238">DNA-binding</keyword>
<dbReference type="GO" id="GO:0000976">
    <property type="term" value="F:transcription cis-regulatory region binding"/>
    <property type="evidence" value="ECO:0007669"/>
    <property type="project" value="TreeGrafter"/>
</dbReference>
<feature type="DNA-binding region" description="H-T-H motif" evidence="3">
    <location>
        <begin position="30"/>
        <end position="49"/>
    </location>
</feature>
<dbReference type="InterPro" id="IPR050109">
    <property type="entry name" value="HTH-type_TetR-like_transc_reg"/>
</dbReference>
<evidence type="ECO:0000313" key="6">
    <source>
        <dbReference type="Proteomes" id="UP000575898"/>
    </source>
</evidence>
<name>A0A840MJH4_9PROT</name>
<keyword evidence="6" id="KW-1185">Reference proteome</keyword>
<organism evidence="5 6">
    <name type="scientific">Chitinivorax tropicus</name>
    <dbReference type="NCBI Taxonomy" id="714531"/>
    <lineage>
        <taxon>Bacteria</taxon>
        <taxon>Pseudomonadati</taxon>
        <taxon>Pseudomonadota</taxon>
        <taxon>Betaproteobacteria</taxon>
        <taxon>Chitinivorax</taxon>
    </lineage>
</organism>
<dbReference type="InterPro" id="IPR041490">
    <property type="entry name" value="KstR2_TetR_C"/>
</dbReference>
<evidence type="ECO:0000259" key="4">
    <source>
        <dbReference type="PROSITE" id="PS50977"/>
    </source>
</evidence>
<protein>
    <submittedName>
        <fullName evidence="5">AcrR family transcriptional regulator</fullName>
    </submittedName>
</protein>
<gene>
    <name evidence="5" type="ORF">HNQ59_001849</name>
</gene>
<dbReference type="Pfam" id="PF17932">
    <property type="entry name" value="TetR_C_24"/>
    <property type="match status" value="1"/>
</dbReference>
<dbReference type="PROSITE" id="PS50977">
    <property type="entry name" value="HTH_TETR_2"/>
    <property type="match status" value="1"/>
</dbReference>
<dbReference type="PANTHER" id="PTHR30055">
    <property type="entry name" value="HTH-TYPE TRANSCRIPTIONAL REGULATOR RUTR"/>
    <property type="match status" value="1"/>
</dbReference>
<evidence type="ECO:0000313" key="5">
    <source>
        <dbReference type="EMBL" id="MBB5018560.1"/>
    </source>
</evidence>
<dbReference type="GO" id="GO:0003700">
    <property type="term" value="F:DNA-binding transcription factor activity"/>
    <property type="evidence" value="ECO:0007669"/>
    <property type="project" value="TreeGrafter"/>
</dbReference>
<sequence length="190" mass="21624">MQNTLDKTRRDELIDAASHLFRSQGYERTTVRDLAQAVGMQSGSLFYHFKNKAEILEAVMAKGVADITAVAEFALEGVTEPKEKLRRLVTGHLTALLGSSQHALEVLLYEWHSLSTEARDRIVQLRDRYETLWQQVLDEAATAGLVHPDTTFLRKMIFGSLNWTVQWYRPDGSMSIEEMGDRMLNLILRG</sequence>
<keyword evidence="1" id="KW-0175">Coiled coil</keyword>
<dbReference type="SUPFAM" id="SSF46689">
    <property type="entry name" value="Homeodomain-like"/>
    <property type="match status" value="1"/>
</dbReference>
<dbReference type="Pfam" id="PF00440">
    <property type="entry name" value="TetR_N"/>
    <property type="match status" value="1"/>
</dbReference>
<dbReference type="InterPro" id="IPR001647">
    <property type="entry name" value="HTH_TetR"/>
</dbReference>
<dbReference type="SUPFAM" id="SSF48498">
    <property type="entry name" value="Tetracyclin repressor-like, C-terminal domain"/>
    <property type="match status" value="1"/>
</dbReference>
<dbReference type="PRINTS" id="PR00455">
    <property type="entry name" value="HTHTETR"/>
</dbReference>
<dbReference type="EMBL" id="JACHHY010000009">
    <property type="protein sequence ID" value="MBB5018560.1"/>
    <property type="molecule type" value="Genomic_DNA"/>
</dbReference>
<proteinExistence type="predicted"/>
<dbReference type="InterPro" id="IPR036271">
    <property type="entry name" value="Tet_transcr_reg_TetR-rel_C_sf"/>
</dbReference>
<reference evidence="5 6" key="1">
    <citation type="submission" date="2020-08" db="EMBL/GenBank/DDBJ databases">
        <title>Genomic Encyclopedia of Type Strains, Phase IV (KMG-IV): sequencing the most valuable type-strain genomes for metagenomic binning, comparative biology and taxonomic classification.</title>
        <authorList>
            <person name="Goeker M."/>
        </authorList>
    </citation>
    <scope>NUCLEOTIDE SEQUENCE [LARGE SCALE GENOMIC DNA]</scope>
    <source>
        <strain evidence="5 6">DSM 27165</strain>
    </source>
</reference>
<dbReference type="InterPro" id="IPR009057">
    <property type="entry name" value="Homeodomain-like_sf"/>
</dbReference>
<dbReference type="Gene3D" id="1.10.357.10">
    <property type="entry name" value="Tetracycline Repressor, domain 2"/>
    <property type="match status" value="1"/>
</dbReference>
<evidence type="ECO:0000256" key="1">
    <source>
        <dbReference type="ARBA" id="ARBA00023054"/>
    </source>
</evidence>